<dbReference type="RefSeq" id="WP_145253509.1">
    <property type="nucleotide sequence ID" value="NZ_CP036279.1"/>
</dbReference>
<dbReference type="AlphaFoldDB" id="A0A518AXE8"/>
<sequence length="313" mass="34038">MRTIKQPNDAYVYTLGPSHPPIAKVAPGETVQIETIDAFEGRLRTDDDLYSQKCPGPPRANPQTGPIYIEGAVPGDSLLVSILDIEPAEPFAVTALIPEFGGLTGTTQTATLDAPLPEQTRILPIEEGEIRLSETIRLPLDPFVGTIGTAPDLESISSLVPGYWGGNMDCVETRPNSTLWLPVCNEGALFFVGDAHARQGDGEITGVAAEMSARVTVTFSLLKERRIRWPRIETSDYLMTVGSARPLEDAARIAWKELIGWLVDDHGFDSLEAYHLLGLAGEMRLGNMVDPSYSMVAKIAKRWISANRPTGDP</sequence>
<name>A0A518AXE8_9BACT</name>
<dbReference type="InterPro" id="IPR004304">
    <property type="entry name" value="FmdA_AmdA"/>
</dbReference>
<protein>
    <submittedName>
        <fullName evidence="1">Acetamidase/Formamidase family protein</fullName>
    </submittedName>
</protein>
<dbReference type="KEGG" id="knv:Pan216_01880"/>
<reference evidence="1 2" key="1">
    <citation type="submission" date="2019-02" db="EMBL/GenBank/DDBJ databases">
        <title>Deep-cultivation of Planctomycetes and their phenomic and genomic characterization uncovers novel biology.</title>
        <authorList>
            <person name="Wiegand S."/>
            <person name="Jogler M."/>
            <person name="Boedeker C."/>
            <person name="Pinto D."/>
            <person name="Vollmers J."/>
            <person name="Rivas-Marin E."/>
            <person name="Kohn T."/>
            <person name="Peeters S.H."/>
            <person name="Heuer A."/>
            <person name="Rast P."/>
            <person name="Oberbeckmann S."/>
            <person name="Bunk B."/>
            <person name="Jeske O."/>
            <person name="Meyerdierks A."/>
            <person name="Storesund J.E."/>
            <person name="Kallscheuer N."/>
            <person name="Luecker S."/>
            <person name="Lage O.M."/>
            <person name="Pohl T."/>
            <person name="Merkel B.J."/>
            <person name="Hornburger P."/>
            <person name="Mueller R.-W."/>
            <person name="Bruemmer F."/>
            <person name="Labrenz M."/>
            <person name="Spormann A.M."/>
            <person name="Op den Camp H."/>
            <person name="Overmann J."/>
            <person name="Amann R."/>
            <person name="Jetten M.S.M."/>
            <person name="Mascher T."/>
            <person name="Medema M.H."/>
            <person name="Devos D.P."/>
            <person name="Kaster A.-K."/>
            <person name="Ovreas L."/>
            <person name="Rohde M."/>
            <person name="Galperin M.Y."/>
            <person name="Jogler C."/>
        </authorList>
    </citation>
    <scope>NUCLEOTIDE SEQUENCE [LARGE SCALE GENOMIC DNA]</scope>
    <source>
        <strain evidence="1 2">Pan216</strain>
    </source>
</reference>
<dbReference type="PANTHER" id="PTHR31891">
    <property type="entry name" value="FORMAMIDASE C869.04-RELATED"/>
    <property type="match status" value="1"/>
</dbReference>
<accession>A0A518AXE8</accession>
<keyword evidence="2" id="KW-1185">Reference proteome</keyword>
<dbReference type="Gene3D" id="3.10.28.20">
    <property type="entry name" value="Acetamidase/Formamidase-like domains"/>
    <property type="match status" value="1"/>
</dbReference>
<dbReference type="Gene3D" id="2.60.120.580">
    <property type="entry name" value="Acetamidase/Formamidase-like domains"/>
    <property type="match status" value="2"/>
</dbReference>
<dbReference type="PANTHER" id="PTHR31891:SF1">
    <property type="entry name" value="FORMAMIDASE C869.04-RELATED"/>
    <property type="match status" value="1"/>
</dbReference>
<evidence type="ECO:0000313" key="2">
    <source>
        <dbReference type="Proteomes" id="UP000317093"/>
    </source>
</evidence>
<dbReference type="GO" id="GO:0016811">
    <property type="term" value="F:hydrolase activity, acting on carbon-nitrogen (but not peptide) bonds, in linear amides"/>
    <property type="evidence" value="ECO:0007669"/>
    <property type="project" value="InterPro"/>
</dbReference>
<dbReference type="Pfam" id="PF03069">
    <property type="entry name" value="FmdA_AmdA"/>
    <property type="match status" value="2"/>
</dbReference>
<gene>
    <name evidence="1" type="ORF">Pan216_01880</name>
</gene>
<dbReference type="EMBL" id="CP036279">
    <property type="protein sequence ID" value="QDU59360.1"/>
    <property type="molecule type" value="Genomic_DNA"/>
</dbReference>
<dbReference type="Proteomes" id="UP000317093">
    <property type="component" value="Chromosome"/>
</dbReference>
<dbReference type="OrthoDB" id="9811740at2"/>
<proteinExistence type="predicted"/>
<organism evidence="1 2">
    <name type="scientific">Kolteria novifilia</name>
    <dbReference type="NCBI Taxonomy" id="2527975"/>
    <lineage>
        <taxon>Bacteria</taxon>
        <taxon>Pseudomonadati</taxon>
        <taxon>Planctomycetota</taxon>
        <taxon>Planctomycetia</taxon>
        <taxon>Kolteriales</taxon>
        <taxon>Kolteriaceae</taxon>
        <taxon>Kolteria</taxon>
    </lineage>
</organism>
<dbReference type="SUPFAM" id="SSF141130">
    <property type="entry name" value="Acetamidase/Formamidase-like"/>
    <property type="match status" value="1"/>
</dbReference>
<evidence type="ECO:0000313" key="1">
    <source>
        <dbReference type="EMBL" id="QDU59360.1"/>
    </source>
</evidence>